<keyword evidence="5" id="KW-1185">Reference proteome</keyword>
<sequence>MAQSYYSQAGNFTSSLQAEVDVRTGLYKCNFPILNITGNHGIGPVQDITLSYTPLDTLNRGFGQGWGLGLSYYDKNNSLLVTANGDQYKVVENTTSVMIQQNKLENIKFEKFTDHYKLIYKSGVVEILSSPTSVNNVKVPVTIYSPLGRALQLQWNLTGDFPKLLSIQDEENTLLKIDYSGLTTITVWPLSIEEKVIHVIQSNQQLTSFSIIQDSDSPVWNLEYHTVGGNNLLHGITTPSGMSESVIYVANQIKFPSAAGQTSLPRVTVHTRLPGAQQPAILRTYQFSTNNYLGYGLSAPWSNSSDYLYNNTTNYLYWSEERLTDGEELIVTRRTFDNFHLLREEKTTQNDSQKLTTAYYYAISGATYDNQPDNFLCQKSKIVTYSNTVTSEARSETTTYEYSLDGNLLSQTEPDGKTTVWEYFPAIGGAECPADPHGFCRYIKSETVTPAETEFDTPVKAKHYTYISIPVAAAAQEVLAHAVVQNTVLSTADKKVLLQVAQEYLADNTSPYYGQVFRNTISKAGVEGGELDYVSTEETTWEVDDIYATRTVTYYPFDYDGTNHTSMIVKYYPLSLKEHIVTDTEGNTTEYYYDVQDRLTKSIKNKLSIYETNIDYTYQMEEIEPETGVFVPTMTIQDEKGNISKNIYDGLGNIVRQEKLINDVWTVIFERKYDSFGREYYNDRRDRLNDIDALVSQHMAFNDWGMVKSIQYNDGHFEYNDYDPITMQSTLWQESATEATASTVTQYNVNGAFTSQWKINSLGQNVGVKNFHYDGLGQLRSIVDDMGVFLTYDYDSYGRVTHTTLADGTKVRKIYAGHTNEKLITQIYADDRLLGEQTFDGLGRLKTSTVANRTQQFKYDLDKACPYWTLTQDGQELQYEYITELGNVVRSVKDKDALILQEMTYDPASGDLLTGVNAEGIKFVNTYNNDSTLATETFTDNGRTVSTNYTFSGNGILLDYVGVDNNKRHSTFNVLGQCLSITEGNITLDNEFDTLGRVKKITTTDSQFSSVSTMEIYYDEFSREWTRSFSCGGQNRSVEQLYYPDDSLKTRTTREGETVLLREEFAYTSRNQLYTYSATGEQLPVDKFGNKITNQVYTYDGLGNIKDITTTFADGENFTEYHYDLNDPCQLKRVVNSHDAYPKETLLEYDLAGRLTTNEVGNTLTYDALGRLQQILSGVKVLATYHYDAMDRMVRQLAKDGGNTQLYYREGGVVSQYNADNAVSTEFVKVANTTLARKDNTDSQLYLTDFKGTPLSQVDSQSKSIGDTSFTAFGANANNTLPAWSPAFNGQVRDPVTGYYHLGSGYRAYNPELMRFNTPDSWSPFGEGGINPYAYCRNDPINFIDPTGHISWQAGVKIGFSILSLLLTIFTAGASIIVEGGIMAAIASARAASLVLGAVSVVGDVASITSKALEETNPDVANAFSWVSKACSVISFGSVVPKVPGYIKQAPETVLDTWSKVRGRTGSYSVTKIHDTRSLMVRTADRYMKVTDSTAFSIGYHALTGGTKTGIKIYDYVSQKKEDTTSGQAGTDTPTTDITNNTLTSSSDLKSSTVEKFYASSKGMQAGDDSGLEALYSAQRNTLTDSLTPLNTQLSNTGVRLVNENSLTPWASTVTTKM</sequence>
<accession>A0AB35X6V2</accession>
<dbReference type="Gene3D" id="2.180.10.10">
    <property type="entry name" value="RHS repeat-associated core"/>
    <property type="match status" value="2"/>
</dbReference>
<dbReference type="NCBIfam" id="TIGR01643">
    <property type="entry name" value="YD_repeat_2x"/>
    <property type="match status" value="1"/>
</dbReference>
<dbReference type="InterPro" id="IPR022385">
    <property type="entry name" value="Rhs_assc_core"/>
</dbReference>
<dbReference type="EMBL" id="JAZKKV010000001">
    <property type="protein sequence ID" value="MEE9655324.1"/>
    <property type="molecule type" value="Genomic_DNA"/>
</dbReference>
<dbReference type="InterPro" id="IPR006530">
    <property type="entry name" value="YD"/>
</dbReference>
<comment type="caution">
    <text evidence="4">The sequence shown here is derived from an EMBL/GenBank/DDBJ whole genome shotgun (WGS) entry which is preliminary data.</text>
</comment>
<evidence type="ECO:0000256" key="1">
    <source>
        <dbReference type="ARBA" id="ARBA00022737"/>
    </source>
</evidence>
<feature type="domain" description="Teneurin-like YD-shell" evidence="3">
    <location>
        <begin position="1010"/>
        <end position="1322"/>
    </location>
</feature>
<proteinExistence type="predicted"/>
<dbReference type="Proteomes" id="UP001331691">
    <property type="component" value="Unassembled WGS sequence"/>
</dbReference>
<keyword evidence="1" id="KW-0677">Repeat</keyword>
<feature type="region of interest" description="Disordered" evidence="2">
    <location>
        <begin position="1522"/>
        <end position="1544"/>
    </location>
</feature>
<evidence type="ECO:0000256" key="2">
    <source>
        <dbReference type="SAM" id="MobiDB-lite"/>
    </source>
</evidence>
<dbReference type="Pfam" id="PF25023">
    <property type="entry name" value="TEN_YD-shell"/>
    <property type="match status" value="1"/>
</dbReference>
<dbReference type="NCBIfam" id="TIGR03696">
    <property type="entry name" value="Rhs_assc_core"/>
    <property type="match status" value="1"/>
</dbReference>
<organism evidence="4 5">
    <name type="scientific">Kluyvera ascorbata</name>
    <dbReference type="NCBI Taxonomy" id="51288"/>
    <lineage>
        <taxon>Bacteria</taxon>
        <taxon>Pseudomonadati</taxon>
        <taxon>Pseudomonadota</taxon>
        <taxon>Gammaproteobacteria</taxon>
        <taxon>Enterobacterales</taxon>
        <taxon>Enterobacteriaceae</taxon>
        <taxon>Kluyvera</taxon>
    </lineage>
</organism>
<reference evidence="4 5" key="1">
    <citation type="submission" date="2023-10" db="EMBL/GenBank/DDBJ databases">
        <title>Wastewater isolates of ESBL- and carbapenemase-producing Gram-negative bacteria from New Zealand.</title>
        <authorList>
            <person name="Straub C."/>
            <person name="Weaver L."/>
            <person name="Cornelius A."/>
            <person name="Mcgill E."/>
            <person name="Dyet K."/>
            <person name="White L."/>
            <person name="Pattis I."/>
        </authorList>
    </citation>
    <scope>NUCLEOTIDE SEQUENCE [LARGE SCALE GENOMIC DNA]</scope>
    <source>
        <strain evidence="4 5">ESBL09</strain>
    </source>
</reference>
<dbReference type="InterPro" id="IPR050708">
    <property type="entry name" value="T6SS_VgrG/RHS"/>
</dbReference>
<evidence type="ECO:0000313" key="4">
    <source>
        <dbReference type="EMBL" id="MEE9655324.1"/>
    </source>
</evidence>
<evidence type="ECO:0000313" key="5">
    <source>
        <dbReference type="Proteomes" id="UP001331691"/>
    </source>
</evidence>
<dbReference type="InterPro" id="IPR031325">
    <property type="entry name" value="RHS_repeat"/>
</dbReference>
<evidence type="ECO:0000259" key="3">
    <source>
        <dbReference type="Pfam" id="PF25023"/>
    </source>
</evidence>
<dbReference type="RefSeq" id="WP_331388448.1">
    <property type="nucleotide sequence ID" value="NZ_JAZKKV010000001.1"/>
</dbReference>
<feature type="compositionally biased region" description="Low complexity" evidence="2">
    <location>
        <begin position="1531"/>
        <end position="1544"/>
    </location>
</feature>
<dbReference type="PANTHER" id="PTHR32305:SF15">
    <property type="entry name" value="PROTEIN RHSA-RELATED"/>
    <property type="match status" value="1"/>
</dbReference>
<gene>
    <name evidence="4" type="ORF">V4836_14405</name>
</gene>
<dbReference type="InterPro" id="IPR056823">
    <property type="entry name" value="TEN-like_YD-shell"/>
</dbReference>
<protein>
    <submittedName>
        <fullName evidence="4">RHS repeat-associated core domain-containing protein</fullName>
    </submittedName>
</protein>
<dbReference type="PANTHER" id="PTHR32305">
    <property type="match status" value="1"/>
</dbReference>
<dbReference type="Pfam" id="PF05593">
    <property type="entry name" value="RHS_repeat"/>
    <property type="match status" value="1"/>
</dbReference>
<name>A0AB35X6V2_9ENTR</name>